<dbReference type="InterPro" id="IPR017985">
    <property type="entry name" value="MeTrfase_CN4_CS"/>
</dbReference>
<dbReference type="Proteomes" id="UP000218151">
    <property type="component" value="Unassembled WGS sequence"/>
</dbReference>
<dbReference type="SUPFAM" id="SSF53335">
    <property type="entry name" value="S-adenosyl-L-methionine-dependent methyltransferases"/>
    <property type="match status" value="2"/>
</dbReference>
<dbReference type="AlphaFoldDB" id="A0A2A2SIE8"/>
<comment type="similarity">
    <text evidence="1">Belongs to the N(4)/N(6)-methyltransferase family. N(4) subfamily.</text>
</comment>
<name>A0A2A2SIE8_9SPHN</name>
<organism evidence="9 10">
    <name type="scientific">Sphingomonas lenta</name>
    <dbReference type="NCBI Taxonomy" id="1141887"/>
    <lineage>
        <taxon>Bacteria</taxon>
        <taxon>Pseudomonadati</taxon>
        <taxon>Pseudomonadota</taxon>
        <taxon>Alphaproteobacteria</taxon>
        <taxon>Sphingomonadales</taxon>
        <taxon>Sphingomonadaceae</taxon>
        <taxon>Sphingomonas</taxon>
    </lineage>
</organism>
<evidence type="ECO:0000313" key="9">
    <source>
        <dbReference type="EMBL" id="PAX09016.1"/>
    </source>
</evidence>
<evidence type="ECO:0000256" key="8">
    <source>
        <dbReference type="SAM" id="MobiDB-lite"/>
    </source>
</evidence>
<keyword evidence="3" id="KW-0489">Methyltransferase</keyword>
<dbReference type="EC" id="2.1.1.113" evidence="2"/>
<sequence length="388" mass="43356">MPRPLHPFPARMAPDLALDRLVRLQPNSIVLDPMTGSGTVIQQACAAGHRAIGVDVDPLAVMLSRVSAGAVDDRSVDLAGGHVASVARRIGAPETLEWIDEDAETTRFVEFWFAPRQRDALRRLARVIADLERETPGAMALDVLRLALSRLIIVKENGASLARDTAHSRPHRVALDNDFDVVAQFDRSVAWVRRRLRERPLRRFAQVIQGDCRNLDIADASVSTVLTSPPYLNAIDYMRGHRMSLVWFGHRISDLRGVRGTSVGTERGAEQNREDDPIRTAMGPVHELPRRERRMIDRYATDLRGMMREVRRVLTTSGEATFVMGNSCLRGVYVNNAEALAAAGRLAGLEVVERFERDLPPQHRYLPLSAGTLSKRMRTETIMSLRPN</sequence>
<accession>A0A2A2SIE8</accession>
<evidence type="ECO:0000313" key="10">
    <source>
        <dbReference type="Proteomes" id="UP000218151"/>
    </source>
</evidence>
<dbReference type="EMBL" id="NSLI01000002">
    <property type="protein sequence ID" value="PAX09016.1"/>
    <property type="molecule type" value="Genomic_DNA"/>
</dbReference>
<comment type="catalytic activity">
    <reaction evidence="7">
        <text>a 2'-deoxycytidine in DNA + S-adenosyl-L-methionine = an N(4)-methyl-2'-deoxycytidine in DNA + S-adenosyl-L-homocysteine + H(+)</text>
        <dbReference type="Rhea" id="RHEA:16857"/>
        <dbReference type="Rhea" id="RHEA-COMP:11369"/>
        <dbReference type="Rhea" id="RHEA-COMP:13674"/>
        <dbReference type="ChEBI" id="CHEBI:15378"/>
        <dbReference type="ChEBI" id="CHEBI:57856"/>
        <dbReference type="ChEBI" id="CHEBI:59789"/>
        <dbReference type="ChEBI" id="CHEBI:85452"/>
        <dbReference type="ChEBI" id="CHEBI:137933"/>
        <dbReference type="EC" id="2.1.1.113"/>
    </reaction>
</comment>
<dbReference type="InterPro" id="IPR029063">
    <property type="entry name" value="SAM-dependent_MTases_sf"/>
</dbReference>
<evidence type="ECO:0000256" key="7">
    <source>
        <dbReference type="ARBA" id="ARBA00049120"/>
    </source>
</evidence>
<evidence type="ECO:0000256" key="2">
    <source>
        <dbReference type="ARBA" id="ARBA00012185"/>
    </source>
</evidence>
<dbReference type="PROSITE" id="PS00093">
    <property type="entry name" value="N4_MTASE"/>
    <property type="match status" value="1"/>
</dbReference>
<feature type="compositionally biased region" description="Basic and acidic residues" evidence="8">
    <location>
        <begin position="267"/>
        <end position="278"/>
    </location>
</feature>
<feature type="region of interest" description="Disordered" evidence="8">
    <location>
        <begin position="262"/>
        <end position="281"/>
    </location>
</feature>
<reference evidence="10" key="1">
    <citation type="submission" date="2017-09" db="EMBL/GenBank/DDBJ databases">
        <authorList>
            <person name="Feng G."/>
            <person name="Zhu H."/>
        </authorList>
    </citation>
    <scope>NUCLEOTIDE SEQUENCE [LARGE SCALE GENOMIC DNA]</scope>
    <source>
        <strain evidence="10">1PNM-20</strain>
    </source>
</reference>
<evidence type="ECO:0000256" key="1">
    <source>
        <dbReference type="ARBA" id="ARBA00010203"/>
    </source>
</evidence>
<dbReference type="GO" id="GO:0032259">
    <property type="term" value="P:methylation"/>
    <property type="evidence" value="ECO:0007669"/>
    <property type="project" value="UniProtKB-KW"/>
</dbReference>
<keyword evidence="6" id="KW-0680">Restriction system</keyword>
<gene>
    <name evidence="9" type="ORF">CKY28_06695</name>
</gene>
<comment type="caution">
    <text evidence="9">The sequence shown here is derived from an EMBL/GenBank/DDBJ whole genome shotgun (WGS) entry which is preliminary data.</text>
</comment>
<evidence type="ECO:0000256" key="6">
    <source>
        <dbReference type="ARBA" id="ARBA00022747"/>
    </source>
</evidence>
<evidence type="ECO:0000256" key="4">
    <source>
        <dbReference type="ARBA" id="ARBA00022679"/>
    </source>
</evidence>
<evidence type="ECO:0000256" key="5">
    <source>
        <dbReference type="ARBA" id="ARBA00022691"/>
    </source>
</evidence>
<dbReference type="GO" id="GO:0003677">
    <property type="term" value="F:DNA binding"/>
    <property type="evidence" value="ECO:0007669"/>
    <property type="project" value="InterPro"/>
</dbReference>
<keyword evidence="4" id="KW-0808">Transferase</keyword>
<dbReference type="GO" id="GO:0009307">
    <property type="term" value="P:DNA restriction-modification system"/>
    <property type="evidence" value="ECO:0007669"/>
    <property type="project" value="UniProtKB-KW"/>
</dbReference>
<dbReference type="Gene3D" id="3.40.50.150">
    <property type="entry name" value="Vaccinia Virus protein VP39"/>
    <property type="match status" value="2"/>
</dbReference>
<dbReference type="OrthoDB" id="7806498at2"/>
<keyword evidence="5" id="KW-0949">S-adenosyl-L-methionine</keyword>
<keyword evidence="10" id="KW-1185">Reference proteome</keyword>
<protein>
    <recommendedName>
        <fullName evidence="2">site-specific DNA-methyltransferase (cytosine-N(4)-specific)</fullName>
        <ecNumber evidence="2">2.1.1.113</ecNumber>
    </recommendedName>
</protein>
<proteinExistence type="inferred from homology"/>
<evidence type="ECO:0000256" key="3">
    <source>
        <dbReference type="ARBA" id="ARBA00022603"/>
    </source>
</evidence>
<dbReference type="GO" id="GO:0015667">
    <property type="term" value="F:site-specific DNA-methyltransferase (cytosine-N4-specific) activity"/>
    <property type="evidence" value="ECO:0007669"/>
    <property type="project" value="UniProtKB-EC"/>
</dbReference>